<organism evidence="1 2">
    <name type="scientific">Deinococcus arenicola</name>
    <dbReference type="NCBI Taxonomy" id="2994950"/>
    <lineage>
        <taxon>Bacteria</taxon>
        <taxon>Thermotogati</taxon>
        <taxon>Deinococcota</taxon>
        <taxon>Deinococci</taxon>
        <taxon>Deinococcales</taxon>
        <taxon>Deinococcaceae</taxon>
        <taxon>Deinococcus</taxon>
    </lineage>
</organism>
<evidence type="ECO:0000313" key="1">
    <source>
        <dbReference type="EMBL" id="MDV6376466.1"/>
    </source>
</evidence>
<proteinExistence type="predicted"/>
<gene>
    <name evidence="1" type="ORF">ORD21_17885</name>
</gene>
<keyword evidence="2" id="KW-1185">Reference proteome</keyword>
<dbReference type="Proteomes" id="UP001276150">
    <property type="component" value="Unassembled WGS sequence"/>
</dbReference>
<name>A0ABU4DVL6_9DEIO</name>
<dbReference type="RefSeq" id="WP_317641823.1">
    <property type="nucleotide sequence ID" value="NZ_JAPMIV010000063.1"/>
</dbReference>
<dbReference type="EMBL" id="JAPMIV010000063">
    <property type="protein sequence ID" value="MDV6376466.1"/>
    <property type="molecule type" value="Genomic_DNA"/>
</dbReference>
<comment type="caution">
    <text evidence="1">The sequence shown here is derived from an EMBL/GenBank/DDBJ whole genome shotgun (WGS) entry which is preliminary data.</text>
</comment>
<reference evidence="1 2" key="1">
    <citation type="submission" date="2022-11" db="EMBL/GenBank/DDBJ databases">
        <title>Deinococcus ZS9-10, Low Temperature and Draught-tolerating, UV-resistant Bacteria from Continental Antarctica.</title>
        <authorList>
            <person name="Cheng L."/>
        </authorList>
    </citation>
    <scope>NUCLEOTIDE SEQUENCE [LARGE SCALE GENOMIC DNA]</scope>
    <source>
        <strain evidence="1 2">ZS9-10</strain>
    </source>
</reference>
<sequence length="122" mass="13358">MKVIIAGSRNIPPKVSYPLVLKAVAEFEAQHSGITEIVSGAEPRGVDRQGETWAEGMMIPITRFPYVEGMGRRGGPIRNSQMAAYADGLIVIHENTPGSRDMIKKAQAQARKRAFPIVEVKL</sequence>
<protein>
    <recommendedName>
        <fullName evidence="3">DUF2493 domain-containing protein</fullName>
    </recommendedName>
</protein>
<evidence type="ECO:0008006" key="3">
    <source>
        <dbReference type="Google" id="ProtNLM"/>
    </source>
</evidence>
<accession>A0ABU4DVL6</accession>
<evidence type="ECO:0000313" key="2">
    <source>
        <dbReference type="Proteomes" id="UP001276150"/>
    </source>
</evidence>